<dbReference type="PANTHER" id="PTHR31402">
    <property type="entry name" value="UPF0711 PROTEIN C18ORF21"/>
    <property type="match status" value="1"/>
</dbReference>
<gene>
    <name evidence="3" type="ORF">AMEX_G5332</name>
</gene>
<evidence type="ECO:0000256" key="1">
    <source>
        <dbReference type="ARBA" id="ARBA00006160"/>
    </source>
</evidence>
<reference evidence="3 6" key="1">
    <citation type="submission" date="2021-07" db="EMBL/GenBank/DDBJ databases">
        <authorList>
            <person name="Imarazene B."/>
            <person name="Zahm M."/>
            <person name="Klopp C."/>
            <person name="Cabau C."/>
            <person name="Beille S."/>
            <person name="Jouanno E."/>
            <person name="Castinel A."/>
            <person name="Lluch J."/>
            <person name="Gil L."/>
            <person name="Kuchtly C."/>
            <person name="Lopez Roques C."/>
            <person name="Donnadieu C."/>
            <person name="Parrinello H."/>
            <person name="Journot L."/>
            <person name="Du K."/>
            <person name="Schartl M."/>
            <person name="Retaux S."/>
            <person name="Guiguen Y."/>
        </authorList>
    </citation>
    <scope>NUCLEOTIDE SEQUENCE [LARGE SCALE GENOMIC DNA]</scope>
    <source>
        <strain evidence="3">Pach_M1</strain>
        <tissue evidence="3">Testis</tissue>
    </source>
</reference>
<organism evidence="4 5">
    <name type="scientific">Astyanax mexicanus</name>
    <name type="common">Blind cave fish</name>
    <name type="synonym">Astyanax fasciatus mexicanus</name>
    <dbReference type="NCBI Taxonomy" id="7994"/>
    <lineage>
        <taxon>Eukaryota</taxon>
        <taxon>Metazoa</taxon>
        <taxon>Chordata</taxon>
        <taxon>Craniata</taxon>
        <taxon>Vertebrata</taxon>
        <taxon>Euteleostomi</taxon>
        <taxon>Actinopterygii</taxon>
        <taxon>Neopterygii</taxon>
        <taxon>Teleostei</taxon>
        <taxon>Ostariophysi</taxon>
        <taxon>Characiformes</taxon>
        <taxon>Characoidei</taxon>
        <taxon>Acestrorhamphidae</taxon>
        <taxon>Acestrorhamphinae</taxon>
        <taxon>Astyanax</taxon>
    </lineage>
</organism>
<reference evidence="4" key="2">
    <citation type="submission" date="2025-05" db="UniProtKB">
        <authorList>
            <consortium name="Ensembl"/>
        </authorList>
    </citation>
    <scope>IDENTIFICATION</scope>
</reference>
<name>A0A8B9KU95_ASTMX</name>
<dbReference type="Proteomes" id="UP000752171">
    <property type="component" value="Unassembled WGS sequence"/>
</dbReference>
<feature type="compositionally biased region" description="Low complexity" evidence="2">
    <location>
        <begin position="173"/>
        <end position="193"/>
    </location>
</feature>
<dbReference type="OrthoDB" id="10049098at2759"/>
<dbReference type="Ensembl" id="ENSAMXT00005044800.1">
    <property type="protein sequence ID" value="ENSAMXP00005041156.1"/>
    <property type="gene ID" value="ENSAMXG00005019263.1"/>
</dbReference>
<dbReference type="EMBL" id="JAICCE010000003">
    <property type="protein sequence ID" value="KAG9279781.1"/>
    <property type="molecule type" value="Genomic_DNA"/>
</dbReference>
<dbReference type="CTD" id="83608"/>
<comment type="similarity">
    <text evidence="1">Belongs to the UPF0711 family.</text>
</comment>
<dbReference type="InterPro" id="IPR029779">
    <property type="entry name" value="Rmp24-like"/>
</dbReference>
<evidence type="ECO:0000256" key="2">
    <source>
        <dbReference type="SAM" id="MobiDB-lite"/>
    </source>
</evidence>
<feature type="region of interest" description="Disordered" evidence="2">
    <location>
        <begin position="134"/>
        <end position="219"/>
    </location>
</feature>
<protein>
    <submittedName>
        <fullName evidence="3 4">Uncharacterized protein</fullName>
    </submittedName>
</protein>
<evidence type="ECO:0000313" key="6">
    <source>
        <dbReference type="Proteomes" id="UP000752171"/>
    </source>
</evidence>
<dbReference type="KEGG" id="amex:103027551"/>
<accession>A0A8B9KU95</accession>
<proteinExistence type="inferred from homology"/>
<evidence type="ECO:0000313" key="4">
    <source>
        <dbReference type="Ensembl" id="ENSAMXP00005041156.1"/>
    </source>
</evidence>
<dbReference type="Pfam" id="PF15719">
    <property type="entry name" value="Rmp24-like"/>
    <property type="match status" value="1"/>
</dbReference>
<feature type="compositionally biased region" description="Polar residues" evidence="2">
    <location>
        <begin position="146"/>
        <end position="156"/>
    </location>
</feature>
<dbReference type="OMA" id="HKGVNRD"/>
<sequence>MTDKKLQYRTEGFLMSASALFKDTCTEQARFLMQRHQMSAPALPDTVLCPFCYQWRQPGEYRVRLRPKRRPSAQVRRLLRREAAHKRLSAGEMKVLQKFRKASNVLMATCHACNKTSRQVGINREFLAAFSKTYGTPMSTGKRKTPQSANKPTPKSGTHEKTPHKTPHRTPASKSSDSGSSSKSSSVKKSAFSRLRKLLMLEDSQKSKKGGLKDFLSSL</sequence>
<dbReference type="PANTHER" id="PTHR31402:SF2">
    <property type="entry name" value="UPF0711 PROTEIN C18ORF21"/>
    <property type="match status" value="1"/>
</dbReference>
<evidence type="ECO:0000313" key="5">
    <source>
        <dbReference type="Proteomes" id="UP000694621"/>
    </source>
</evidence>
<dbReference type="AlphaFoldDB" id="A0A8B9KU95"/>
<evidence type="ECO:0000313" key="3">
    <source>
        <dbReference type="EMBL" id="KAG9279781.1"/>
    </source>
</evidence>
<dbReference type="Proteomes" id="UP000694621">
    <property type="component" value="Unplaced"/>
</dbReference>